<organism evidence="2 3">
    <name type="scientific">Sedimentisphaera salicampi</name>
    <dbReference type="NCBI Taxonomy" id="1941349"/>
    <lineage>
        <taxon>Bacteria</taxon>
        <taxon>Pseudomonadati</taxon>
        <taxon>Planctomycetota</taxon>
        <taxon>Phycisphaerae</taxon>
        <taxon>Sedimentisphaerales</taxon>
        <taxon>Sedimentisphaeraceae</taxon>
        <taxon>Sedimentisphaera</taxon>
    </lineage>
</organism>
<dbReference type="STRING" id="1941349.STSP1_00904"/>
<evidence type="ECO:0000313" key="3">
    <source>
        <dbReference type="Proteomes" id="UP000193334"/>
    </source>
</evidence>
<feature type="region of interest" description="Disordered" evidence="1">
    <location>
        <begin position="341"/>
        <end position="363"/>
    </location>
</feature>
<accession>A0A1W6LL70</accession>
<dbReference type="EMBL" id="CP021023">
    <property type="protein sequence ID" value="ARN56521.1"/>
    <property type="molecule type" value="Genomic_DNA"/>
</dbReference>
<feature type="region of interest" description="Disordered" evidence="1">
    <location>
        <begin position="252"/>
        <end position="273"/>
    </location>
</feature>
<feature type="compositionally biased region" description="Basic and acidic residues" evidence="1">
    <location>
        <begin position="260"/>
        <end position="273"/>
    </location>
</feature>
<reference evidence="3" key="1">
    <citation type="submission" date="2017-04" db="EMBL/GenBank/DDBJ databases">
        <title>Comparative genomics and description of representatives of a novel lineage of planctomycetes thriving in anoxic sediments.</title>
        <authorList>
            <person name="Spring S."/>
            <person name="Bunk B."/>
            <person name="Sproer C."/>
        </authorList>
    </citation>
    <scope>NUCLEOTIDE SEQUENCE [LARGE SCALE GENOMIC DNA]</scope>
    <source>
        <strain evidence="3">ST-PulAB-D4</strain>
    </source>
</reference>
<evidence type="ECO:0000313" key="2">
    <source>
        <dbReference type="EMBL" id="ARN56521.1"/>
    </source>
</evidence>
<proteinExistence type="predicted"/>
<feature type="compositionally biased region" description="Polar residues" evidence="1">
    <location>
        <begin position="347"/>
        <end position="360"/>
    </location>
</feature>
<gene>
    <name evidence="2" type="ORF">STSP1_00904</name>
</gene>
<dbReference type="Proteomes" id="UP000193334">
    <property type="component" value="Chromosome"/>
</dbReference>
<protein>
    <submittedName>
        <fullName evidence="2">Uncharacterized protein</fullName>
    </submittedName>
</protein>
<evidence type="ECO:0000256" key="1">
    <source>
        <dbReference type="SAM" id="MobiDB-lite"/>
    </source>
</evidence>
<dbReference type="KEGG" id="pbp:STSP1_00904"/>
<sequence>MQDAIYKQLAGLWNLLKHLCEVDTSGEIEELRAELEALYLDFADAHEWTSPQAFFNNIENETSAPSPEFIRFTKAAAERVFFRTGEGIPVKSRCSFIQAQKIASEIKEARFPSPPLFARICDLADTIESLESFPLFQAIREPVYISPVYPLAAQANEDLTYIYIIKKKDFDRLTENGFEPLESALSGGRKLNIHISPREPLTPEQKNTIISVVGSGQLSNIRRFLRKEFHGEELSEYSWTDIYEAIEQAGKLSQEQQAGKPEREKKNPAKKEAEKAIRKFVIQRFEETGLPVIPKEIAAHIEPKLGYRDFKSARKAVYSSKAYKTFLAEGKICKERQKGRGEYTGSVAPSEQVNNHTGSGQEALKNLENREEILGIYEEQKKEPDFNMYPSD</sequence>
<dbReference type="AlphaFoldDB" id="A0A1W6LL70"/>
<name>A0A1W6LL70_9BACT</name>
<keyword evidence="3" id="KW-1185">Reference proteome</keyword>
<dbReference type="RefSeq" id="WP_085755211.1">
    <property type="nucleotide sequence ID" value="NZ_CP021023.1"/>
</dbReference>